<dbReference type="InterPro" id="IPR058548">
    <property type="entry name" value="MlaB-like_STAS"/>
</dbReference>
<protein>
    <submittedName>
        <fullName evidence="2">Anti-sigma-factor antagonist</fullName>
    </submittedName>
</protein>
<dbReference type="Proteomes" id="UP000007962">
    <property type="component" value="Chromosome"/>
</dbReference>
<evidence type="ECO:0000259" key="1">
    <source>
        <dbReference type="PROSITE" id="PS50801"/>
    </source>
</evidence>
<evidence type="ECO:0000313" key="3">
    <source>
        <dbReference type="Proteomes" id="UP000007962"/>
    </source>
</evidence>
<dbReference type="KEGG" id="bcv:Bcav_0298"/>
<name>C5BWA5_BEUC1</name>
<dbReference type="STRING" id="471853.Bcav_0298"/>
<reference evidence="2 3" key="1">
    <citation type="journal article" date="2009" name="Stand. Genomic Sci.">
        <title>Complete genome sequence of Beutenbergia cavernae type strain (HKI 0122).</title>
        <authorList>
            <person name="Land M."/>
            <person name="Pukall R."/>
            <person name="Abt B."/>
            <person name="Goker M."/>
            <person name="Rohde M."/>
            <person name="Glavina Del Rio T."/>
            <person name="Tice H."/>
            <person name="Copeland A."/>
            <person name="Cheng J.F."/>
            <person name="Lucas S."/>
            <person name="Chen F."/>
            <person name="Nolan M."/>
            <person name="Bruce D."/>
            <person name="Goodwin L."/>
            <person name="Pitluck S."/>
            <person name="Ivanova N."/>
            <person name="Mavromatis K."/>
            <person name="Ovchinnikova G."/>
            <person name="Pati A."/>
            <person name="Chen A."/>
            <person name="Palaniappan K."/>
            <person name="Hauser L."/>
            <person name="Chang Y.J."/>
            <person name="Jefferies C.C."/>
            <person name="Saunders E."/>
            <person name="Brettin T."/>
            <person name="Detter J.C."/>
            <person name="Han C."/>
            <person name="Chain P."/>
            <person name="Bristow J."/>
            <person name="Eisen J.A."/>
            <person name="Markowitz V."/>
            <person name="Hugenholtz P."/>
            <person name="Kyrpides N.C."/>
            <person name="Klenk H.P."/>
            <person name="Lapidus A."/>
        </authorList>
    </citation>
    <scope>NUCLEOTIDE SEQUENCE [LARGE SCALE GENOMIC DNA]</scope>
    <source>
        <strain evidence="3">ATCC BAA-8 / DSM 12333 / NBRC 16432</strain>
    </source>
</reference>
<dbReference type="EMBL" id="CP001618">
    <property type="protein sequence ID" value="ACQ78563.1"/>
    <property type="molecule type" value="Genomic_DNA"/>
</dbReference>
<dbReference type="SUPFAM" id="SSF52091">
    <property type="entry name" value="SpoIIaa-like"/>
    <property type="match status" value="1"/>
</dbReference>
<proteinExistence type="predicted"/>
<dbReference type="eggNOG" id="COG1366">
    <property type="taxonomic scope" value="Bacteria"/>
</dbReference>
<dbReference type="Pfam" id="PF13466">
    <property type="entry name" value="STAS_2"/>
    <property type="match status" value="1"/>
</dbReference>
<dbReference type="PANTHER" id="PTHR33495">
    <property type="entry name" value="ANTI-SIGMA FACTOR ANTAGONIST TM_1081-RELATED-RELATED"/>
    <property type="match status" value="1"/>
</dbReference>
<dbReference type="Gene3D" id="3.30.750.24">
    <property type="entry name" value="STAS domain"/>
    <property type="match status" value="1"/>
</dbReference>
<organism evidence="2 3">
    <name type="scientific">Beutenbergia cavernae (strain ATCC BAA-8 / DSM 12333 / CCUG 43141 / JCM 11478 / NBRC 16432 / NCIMB 13614 / HKI 0122)</name>
    <dbReference type="NCBI Taxonomy" id="471853"/>
    <lineage>
        <taxon>Bacteria</taxon>
        <taxon>Bacillati</taxon>
        <taxon>Actinomycetota</taxon>
        <taxon>Actinomycetes</taxon>
        <taxon>Micrococcales</taxon>
        <taxon>Beutenbergiaceae</taxon>
        <taxon>Beutenbergia</taxon>
    </lineage>
</organism>
<dbReference type="HOGENOM" id="CLU_151786_1_0_11"/>
<feature type="domain" description="STAS" evidence="1">
    <location>
        <begin position="18"/>
        <end position="122"/>
    </location>
</feature>
<dbReference type="OrthoDB" id="5145734at2"/>
<keyword evidence="3" id="KW-1185">Reference proteome</keyword>
<dbReference type="GO" id="GO:0043856">
    <property type="term" value="F:anti-sigma factor antagonist activity"/>
    <property type="evidence" value="ECO:0007669"/>
    <property type="project" value="TreeGrafter"/>
</dbReference>
<dbReference type="PROSITE" id="PS50801">
    <property type="entry name" value="STAS"/>
    <property type="match status" value="1"/>
</dbReference>
<dbReference type="PANTHER" id="PTHR33495:SF2">
    <property type="entry name" value="ANTI-SIGMA FACTOR ANTAGONIST TM_1081-RELATED"/>
    <property type="match status" value="1"/>
</dbReference>
<accession>C5BWA5</accession>
<dbReference type="InterPro" id="IPR036513">
    <property type="entry name" value="STAS_dom_sf"/>
</dbReference>
<dbReference type="RefSeq" id="WP_012725343.1">
    <property type="nucleotide sequence ID" value="NC_012669.1"/>
</dbReference>
<dbReference type="AlphaFoldDB" id="C5BWA5"/>
<sequence>MTISDLAHGGITHTRNGGGVVIRIWGEVDAALRDDASAAMAAVLADPGPVVIDARDVTFIDSTGLAFILQLHKHGSEESREVVLRDPAPRLTELLELAAVGDLVRVERTPVPPTEQTSQSLSSR</sequence>
<gene>
    <name evidence="2" type="ordered locus">Bcav_0298</name>
</gene>
<dbReference type="InterPro" id="IPR002645">
    <property type="entry name" value="STAS_dom"/>
</dbReference>
<evidence type="ECO:0000313" key="2">
    <source>
        <dbReference type="EMBL" id="ACQ78563.1"/>
    </source>
</evidence>
<dbReference type="CDD" id="cd07043">
    <property type="entry name" value="STAS_anti-anti-sigma_factors"/>
    <property type="match status" value="1"/>
</dbReference>